<dbReference type="EMBL" id="CP058559">
    <property type="protein sequence ID" value="QNO15038.1"/>
    <property type="molecule type" value="Genomic_DNA"/>
</dbReference>
<dbReference type="Gene3D" id="1.10.287.130">
    <property type="match status" value="1"/>
</dbReference>
<keyword evidence="5" id="KW-0808">Transferase</keyword>
<dbReference type="Pfam" id="PF00512">
    <property type="entry name" value="HisKA"/>
    <property type="match status" value="1"/>
</dbReference>
<dbReference type="RefSeq" id="WP_213165402.1">
    <property type="nucleotide sequence ID" value="NZ_CP058559.1"/>
</dbReference>
<dbReference type="Pfam" id="PF02518">
    <property type="entry name" value="HATPase_c"/>
    <property type="match status" value="1"/>
</dbReference>
<proteinExistence type="predicted"/>
<dbReference type="PROSITE" id="PS50109">
    <property type="entry name" value="HIS_KIN"/>
    <property type="match status" value="1"/>
</dbReference>
<dbReference type="CDD" id="cd06225">
    <property type="entry name" value="HAMP"/>
    <property type="match status" value="1"/>
</dbReference>
<dbReference type="PROSITE" id="PS50885">
    <property type="entry name" value="HAMP"/>
    <property type="match status" value="1"/>
</dbReference>
<evidence type="ECO:0000256" key="6">
    <source>
        <dbReference type="ARBA" id="ARBA00022777"/>
    </source>
</evidence>
<dbReference type="Gene3D" id="1.10.8.500">
    <property type="entry name" value="HAMP domain in histidine kinase"/>
    <property type="match status" value="1"/>
</dbReference>
<dbReference type="InterPro" id="IPR036890">
    <property type="entry name" value="HATPase_C_sf"/>
</dbReference>
<protein>
    <recommendedName>
        <fullName evidence="3">histidine kinase</fullName>
        <ecNumber evidence="3">2.7.13.3</ecNumber>
    </recommendedName>
</protein>
<evidence type="ECO:0000313" key="13">
    <source>
        <dbReference type="Proteomes" id="UP000516160"/>
    </source>
</evidence>
<evidence type="ECO:0000256" key="4">
    <source>
        <dbReference type="ARBA" id="ARBA00022553"/>
    </source>
</evidence>
<evidence type="ECO:0000256" key="3">
    <source>
        <dbReference type="ARBA" id="ARBA00012438"/>
    </source>
</evidence>
<evidence type="ECO:0000259" key="11">
    <source>
        <dbReference type="PROSITE" id="PS50885"/>
    </source>
</evidence>
<gene>
    <name evidence="12" type="ORF">HYG86_09805</name>
</gene>
<comment type="catalytic activity">
    <reaction evidence="1">
        <text>ATP + protein L-histidine = ADP + protein N-phospho-L-histidine.</text>
        <dbReference type="EC" id="2.7.13.3"/>
    </reaction>
</comment>
<comment type="subcellular location">
    <subcellularLocation>
        <location evidence="2">Membrane</location>
    </subcellularLocation>
</comment>
<dbReference type="SMART" id="SM00388">
    <property type="entry name" value="HisKA"/>
    <property type="match status" value="1"/>
</dbReference>
<evidence type="ECO:0000256" key="9">
    <source>
        <dbReference type="SAM" id="Phobius"/>
    </source>
</evidence>
<dbReference type="Gene3D" id="3.30.565.10">
    <property type="entry name" value="Histidine kinase-like ATPase, C-terminal domain"/>
    <property type="match status" value="1"/>
</dbReference>
<feature type="transmembrane region" description="Helical" evidence="9">
    <location>
        <begin position="172"/>
        <end position="192"/>
    </location>
</feature>
<dbReference type="SUPFAM" id="SSF47384">
    <property type="entry name" value="Homodimeric domain of signal transducing histidine kinase"/>
    <property type="match status" value="1"/>
</dbReference>
<dbReference type="GO" id="GO:0004721">
    <property type="term" value="F:phosphoprotein phosphatase activity"/>
    <property type="evidence" value="ECO:0007669"/>
    <property type="project" value="TreeGrafter"/>
</dbReference>
<keyword evidence="13" id="KW-1185">Reference proteome</keyword>
<dbReference type="SUPFAM" id="SSF55874">
    <property type="entry name" value="ATPase domain of HSP90 chaperone/DNA topoisomerase II/histidine kinase"/>
    <property type="match status" value="1"/>
</dbReference>
<dbReference type="InterPro" id="IPR004358">
    <property type="entry name" value="Sig_transdc_His_kin-like_C"/>
</dbReference>
<dbReference type="GO" id="GO:0005886">
    <property type="term" value="C:plasma membrane"/>
    <property type="evidence" value="ECO:0007669"/>
    <property type="project" value="TreeGrafter"/>
</dbReference>
<dbReference type="PANTHER" id="PTHR45453">
    <property type="entry name" value="PHOSPHATE REGULON SENSOR PROTEIN PHOR"/>
    <property type="match status" value="1"/>
</dbReference>
<dbReference type="GO" id="GO:0000155">
    <property type="term" value="F:phosphorelay sensor kinase activity"/>
    <property type="evidence" value="ECO:0007669"/>
    <property type="project" value="InterPro"/>
</dbReference>
<dbReference type="SMART" id="SM00304">
    <property type="entry name" value="HAMP"/>
    <property type="match status" value="1"/>
</dbReference>
<evidence type="ECO:0000259" key="10">
    <source>
        <dbReference type="PROSITE" id="PS50109"/>
    </source>
</evidence>
<evidence type="ECO:0000256" key="2">
    <source>
        <dbReference type="ARBA" id="ARBA00004370"/>
    </source>
</evidence>
<dbReference type="EC" id="2.7.13.3" evidence="3"/>
<name>A0A7G9W8M6_ALKCA</name>
<dbReference type="CDD" id="cd00082">
    <property type="entry name" value="HisKA"/>
    <property type="match status" value="1"/>
</dbReference>
<dbReference type="InterPro" id="IPR005467">
    <property type="entry name" value="His_kinase_dom"/>
</dbReference>
<dbReference type="SUPFAM" id="SSF158472">
    <property type="entry name" value="HAMP domain-like"/>
    <property type="match status" value="1"/>
</dbReference>
<dbReference type="FunFam" id="1.10.287.130:FF:000001">
    <property type="entry name" value="Two-component sensor histidine kinase"/>
    <property type="match status" value="1"/>
</dbReference>
<dbReference type="Proteomes" id="UP000516160">
    <property type="component" value="Chromosome"/>
</dbReference>
<dbReference type="PRINTS" id="PR00344">
    <property type="entry name" value="BCTRLSENSOR"/>
</dbReference>
<feature type="domain" description="HAMP" evidence="11">
    <location>
        <begin position="193"/>
        <end position="245"/>
    </location>
</feature>
<feature type="transmembrane region" description="Helical" evidence="9">
    <location>
        <begin position="9"/>
        <end position="29"/>
    </location>
</feature>
<reference evidence="12 13" key="1">
    <citation type="submission" date="2020-07" db="EMBL/GenBank/DDBJ databases">
        <title>Alkalicella. sp. LB2 genome.</title>
        <authorList>
            <person name="Postec A."/>
            <person name="Quemeneur M."/>
        </authorList>
    </citation>
    <scope>NUCLEOTIDE SEQUENCE [LARGE SCALE GENOMIC DNA]</scope>
    <source>
        <strain evidence="12 13">LB2</strain>
    </source>
</reference>
<keyword evidence="7" id="KW-0902">Two-component regulatory system</keyword>
<dbReference type="InterPro" id="IPR050351">
    <property type="entry name" value="BphY/WalK/GraS-like"/>
</dbReference>
<evidence type="ECO:0000256" key="8">
    <source>
        <dbReference type="ARBA" id="ARBA00023136"/>
    </source>
</evidence>
<dbReference type="SMART" id="SM00387">
    <property type="entry name" value="HATPase_c"/>
    <property type="match status" value="1"/>
</dbReference>
<evidence type="ECO:0000256" key="5">
    <source>
        <dbReference type="ARBA" id="ARBA00022679"/>
    </source>
</evidence>
<feature type="transmembrane region" description="Helical" evidence="9">
    <location>
        <begin position="137"/>
        <end position="160"/>
    </location>
</feature>
<evidence type="ECO:0000256" key="7">
    <source>
        <dbReference type="ARBA" id="ARBA00023012"/>
    </source>
</evidence>
<dbReference type="Pfam" id="PF00672">
    <property type="entry name" value="HAMP"/>
    <property type="match status" value="1"/>
</dbReference>
<evidence type="ECO:0000313" key="12">
    <source>
        <dbReference type="EMBL" id="QNO15038.1"/>
    </source>
</evidence>
<dbReference type="FunFam" id="3.30.565.10:FF:000006">
    <property type="entry name" value="Sensor histidine kinase WalK"/>
    <property type="match status" value="1"/>
</dbReference>
<dbReference type="Gene3D" id="3.30.450.20">
    <property type="entry name" value="PAS domain"/>
    <property type="match status" value="2"/>
</dbReference>
<keyword evidence="6" id="KW-0418">Kinase</keyword>
<keyword evidence="4" id="KW-0597">Phosphoprotein</keyword>
<dbReference type="KEGG" id="acae:HYG86_09805"/>
<evidence type="ECO:0000256" key="1">
    <source>
        <dbReference type="ARBA" id="ARBA00000085"/>
    </source>
</evidence>
<dbReference type="InterPro" id="IPR003594">
    <property type="entry name" value="HATPase_dom"/>
</dbReference>
<dbReference type="InterPro" id="IPR003661">
    <property type="entry name" value="HisK_dim/P_dom"/>
</dbReference>
<dbReference type="GO" id="GO:0016036">
    <property type="term" value="P:cellular response to phosphate starvation"/>
    <property type="evidence" value="ECO:0007669"/>
    <property type="project" value="TreeGrafter"/>
</dbReference>
<dbReference type="Pfam" id="PF23846">
    <property type="entry name" value="Cache_WalK"/>
    <property type="match status" value="1"/>
</dbReference>
<dbReference type="InterPro" id="IPR003660">
    <property type="entry name" value="HAMP_dom"/>
</dbReference>
<accession>A0A7G9W8M6</accession>
<keyword evidence="8 9" id="KW-0472">Membrane</keyword>
<organism evidence="12 13">
    <name type="scientific">Alkalicella caledoniensis</name>
    <dbReference type="NCBI Taxonomy" id="2731377"/>
    <lineage>
        <taxon>Bacteria</taxon>
        <taxon>Bacillati</taxon>
        <taxon>Bacillota</taxon>
        <taxon>Clostridia</taxon>
        <taxon>Eubacteriales</taxon>
        <taxon>Proteinivoracaceae</taxon>
        <taxon>Alkalicella</taxon>
    </lineage>
</organism>
<feature type="domain" description="Histidine kinase" evidence="10">
    <location>
        <begin position="364"/>
        <end position="583"/>
    </location>
</feature>
<dbReference type="PANTHER" id="PTHR45453:SF1">
    <property type="entry name" value="PHOSPHATE REGULON SENSOR PROTEIN PHOR"/>
    <property type="match status" value="1"/>
</dbReference>
<keyword evidence="9" id="KW-1133">Transmembrane helix</keyword>
<dbReference type="CDD" id="cd00075">
    <property type="entry name" value="HATPase"/>
    <property type="match status" value="1"/>
</dbReference>
<dbReference type="InterPro" id="IPR057640">
    <property type="entry name" value="Cache_WalK"/>
</dbReference>
<dbReference type="InterPro" id="IPR036097">
    <property type="entry name" value="HisK_dim/P_sf"/>
</dbReference>
<sequence>MVKSIQYKLILIYVLLLLFAFQVLGVFLIQSLENYYLAEFKDGIKSQGQLLSSFVSRHLYEKEYDITTINQLVREFSQPITMADIYIISNSGIVVSASRGKERYVNTRVVQHEVTRAIMGTPGEAVRPNPETGSRDYFYATPVFYEQSQVGTIYIVASLISVDNTLAKVRNILIIGTLSTMLLTAALGIFVAKTITQPIEDVTQKAEAMAKGNYEGKIAIKSDDEIGQLGSVFNYLAEKLEESIGEISDQKNKTEAILQNLTDGVVAFNKDGDVIHQNPLIEKLLATKDSSKLREILLYDEKNLADLLKNEDITQKQREVNGKTLLLNYVTFSSEHGSSGLIVVVNDITQREQLEYMRRQFVADVSHELRTPLTSIKSYVEALLNGGIEDREISEKFLRVVEDETQRMVRMVKDLLMITRLDYNKESWHYGTIDMEEFFESLTFKVLPQLDDKNQILTKDIEKNIPIIRGDIDKLQQLFINLLTNASKYSPEGNQIKTIVKRYGNDSISIVVEDKGIGIPKEDLPRIFERFYRVDKARSRELGGTGLGLSIVKQVVDGHRGHITIDSEEGKGTSVKVILPIAPAVEEDV</sequence>
<keyword evidence="9" id="KW-0812">Transmembrane</keyword>
<dbReference type="AlphaFoldDB" id="A0A7G9W8M6"/>